<accession>A0AAV5GRQ0</accession>
<dbReference type="Gene3D" id="3.40.50.720">
    <property type="entry name" value="NAD(P)-binding Rossmann-like Domain"/>
    <property type="match status" value="2"/>
</dbReference>
<dbReference type="PANTHER" id="PTHR43333">
    <property type="entry name" value="2-HACID_DH_C DOMAIN-CONTAINING PROTEIN"/>
    <property type="match status" value="1"/>
</dbReference>
<keyword evidence="2" id="KW-0520">NAD</keyword>
<reference evidence="4 5" key="1">
    <citation type="submission" date="2021-12" db="EMBL/GenBank/DDBJ databases">
        <title>High titer production of polyol ester of fatty acids by Rhodotorula paludigena BS15 towards product separation-free biomass refinery.</title>
        <authorList>
            <person name="Mano J."/>
            <person name="Ono H."/>
            <person name="Tanaka T."/>
            <person name="Naito K."/>
            <person name="Sushida H."/>
            <person name="Ike M."/>
            <person name="Tokuyasu K."/>
            <person name="Kitaoka M."/>
        </authorList>
    </citation>
    <scope>NUCLEOTIDE SEQUENCE [LARGE SCALE GENOMIC DNA]</scope>
    <source>
        <strain evidence="4 5">BS15</strain>
    </source>
</reference>
<protein>
    <recommendedName>
        <fullName evidence="3">D-isomer specific 2-hydroxyacid dehydrogenase NAD-binding domain-containing protein</fullName>
    </recommendedName>
</protein>
<name>A0AAV5GRQ0_9BASI</name>
<sequence length="374" mass="40745">MTAHRVPLDTLLVYGPLADDLLSTLRTIFSEVIYRPVTPFQPRIESEPQPTDEELARADAIFGFQIPFNLKKWEQTPRLKLFQGLSAGFSHITDTDYYKSIPDSADVIFASASGIHVSTIGEHVLGTVLMLTHKLHFLNVTLRNEKRWVPHAELGGNFIRELNTLKVGVIGYGHIGRETARLFHSCGSKILALTRNGLPTPESGFIIPHTGDPSGSLPEQYFATSSRSSTLAFFSECDVVVNTLPDSTATRGFVGVEELKAMKGDSIYVNIGRGTTTDQDALIEALQAKAGQGEEESATGSLRIGAASLDVTTPEPLPSDSPLYTLPNVVLTPHMSGLSRLYFHRGVDVLKANTERVRAGKGALNAFRGRGEDD</sequence>
<keyword evidence="5" id="KW-1185">Reference proteome</keyword>
<dbReference type="GO" id="GO:0016491">
    <property type="term" value="F:oxidoreductase activity"/>
    <property type="evidence" value="ECO:0007669"/>
    <property type="project" value="UniProtKB-KW"/>
</dbReference>
<proteinExistence type="predicted"/>
<dbReference type="EMBL" id="BQKY01000013">
    <property type="protein sequence ID" value="GJN93189.1"/>
    <property type="molecule type" value="Genomic_DNA"/>
</dbReference>
<dbReference type="SUPFAM" id="SSF52283">
    <property type="entry name" value="Formate/glycerate dehydrogenase catalytic domain-like"/>
    <property type="match status" value="1"/>
</dbReference>
<evidence type="ECO:0000313" key="4">
    <source>
        <dbReference type="EMBL" id="GJN93189.1"/>
    </source>
</evidence>
<keyword evidence="1" id="KW-0560">Oxidoreductase</keyword>
<dbReference type="Proteomes" id="UP001342314">
    <property type="component" value="Unassembled WGS sequence"/>
</dbReference>
<dbReference type="SUPFAM" id="SSF51735">
    <property type="entry name" value="NAD(P)-binding Rossmann-fold domains"/>
    <property type="match status" value="1"/>
</dbReference>
<evidence type="ECO:0000256" key="1">
    <source>
        <dbReference type="ARBA" id="ARBA00023002"/>
    </source>
</evidence>
<evidence type="ECO:0000256" key="2">
    <source>
        <dbReference type="ARBA" id="ARBA00023027"/>
    </source>
</evidence>
<dbReference type="InterPro" id="IPR036291">
    <property type="entry name" value="NAD(P)-bd_dom_sf"/>
</dbReference>
<dbReference type="AlphaFoldDB" id="A0AAV5GRQ0"/>
<dbReference type="PANTHER" id="PTHR43333:SF1">
    <property type="entry name" value="D-ISOMER SPECIFIC 2-HYDROXYACID DEHYDROGENASE NAD-BINDING DOMAIN-CONTAINING PROTEIN"/>
    <property type="match status" value="1"/>
</dbReference>
<evidence type="ECO:0000259" key="3">
    <source>
        <dbReference type="Pfam" id="PF02826"/>
    </source>
</evidence>
<feature type="domain" description="D-isomer specific 2-hydroxyacid dehydrogenase NAD-binding" evidence="3">
    <location>
        <begin position="126"/>
        <end position="336"/>
    </location>
</feature>
<evidence type="ECO:0000313" key="5">
    <source>
        <dbReference type="Proteomes" id="UP001342314"/>
    </source>
</evidence>
<gene>
    <name evidence="4" type="ORF">Rhopal_006236-T1</name>
</gene>
<dbReference type="InterPro" id="IPR006140">
    <property type="entry name" value="D-isomer_DH_NAD-bd"/>
</dbReference>
<comment type="caution">
    <text evidence="4">The sequence shown here is derived from an EMBL/GenBank/DDBJ whole genome shotgun (WGS) entry which is preliminary data.</text>
</comment>
<dbReference type="Pfam" id="PF02826">
    <property type="entry name" value="2-Hacid_dh_C"/>
    <property type="match status" value="1"/>
</dbReference>
<organism evidence="4 5">
    <name type="scientific">Rhodotorula paludigena</name>
    <dbReference type="NCBI Taxonomy" id="86838"/>
    <lineage>
        <taxon>Eukaryota</taxon>
        <taxon>Fungi</taxon>
        <taxon>Dikarya</taxon>
        <taxon>Basidiomycota</taxon>
        <taxon>Pucciniomycotina</taxon>
        <taxon>Microbotryomycetes</taxon>
        <taxon>Sporidiobolales</taxon>
        <taxon>Sporidiobolaceae</taxon>
        <taxon>Rhodotorula</taxon>
    </lineage>
</organism>
<dbReference type="PRINTS" id="PR00411">
    <property type="entry name" value="PNDRDTASEI"/>
</dbReference>
<dbReference type="GO" id="GO:0051287">
    <property type="term" value="F:NAD binding"/>
    <property type="evidence" value="ECO:0007669"/>
    <property type="project" value="InterPro"/>
</dbReference>